<evidence type="ECO:0000259" key="5">
    <source>
        <dbReference type="PROSITE" id="PS50026"/>
    </source>
</evidence>
<dbReference type="PROSITE" id="PS01186">
    <property type="entry name" value="EGF_2"/>
    <property type="match status" value="3"/>
</dbReference>
<keyword evidence="2 3" id="KW-1015">Disulfide bond</keyword>
<dbReference type="VEuPathDB" id="AmoebaDB:NfTy_050920"/>
<dbReference type="GeneID" id="68112215"/>
<keyword evidence="4" id="KW-0812">Transmembrane</keyword>
<dbReference type="VEuPathDB" id="AmoebaDB:FDP41_004997"/>
<dbReference type="SMART" id="SM00181">
    <property type="entry name" value="EGF"/>
    <property type="match status" value="6"/>
</dbReference>
<proteinExistence type="predicted"/>
<keyword evidence="4" id="KW-1133">Transmembrane helix</keyword>
<dbReference type="Gene3D" id="2.10.25.10">
    <property type="entry name" value="Laminin"/>
    <property type="match status" value="3"/>
</dbReference>
<accession>A0A6A5BNZ4</accession>
<evidence type="ECO:0000256" key="2">
    <source>
        <dbReference type="ARBA" id="ARBA00023157"/>
    </source>
</evidence>
<dbReference type="EMBL" id="VFQX01000043">
    <property type="protein sequence ID" value="KAF0975670.1"/>
    <property type="molecule type" value="Genomic_DNA"/>
</dbReference>
<dbReference type="PROSITE" id="PS50026">
    <property type="entry name" value="EGF_3"/>
    <property type="match status" value="2"/>
</dbReference>
<dbReference type="RefSeq" id="XP_044560383.1">
    <property type="nucleotide sequence ID" value="XM_044708472.1"/>
</dbReference>
<comment type="caution">
    <text evidence="6">The sequence shown here is derived from an EMBL/GenBank/DDBJ whole genome shotgun (WGS) entry which is preliminary data.</text>
</comment>
<dbReference type="PROSITE" id="PS00022">
    <property type="entry name" value="EGF_1"/>
    <property type="match status" value="2"/>
</dbReference>
<reference evidence="6 7" key="1">
    <citation type="journal article" date="2019" name="Sci. Rep.">
        <title>Nanopore sequencing improves the draft genome of the human pathogenic amoeba Naegleria fowleri.</title>
        <authorList>
            <person name="Liechti N."/>
            <person name="Schurch N."/>
            <person name="Bruggmann R."/>
            <person name="Wittwer M."/>
        </authorList>
    </citation>
    <scope>NUCLEOTIDE SEQUENCE [LARGE SCALE GENOMIC DNA]</scope>
    <source>
        <strain evidence="6 7">ATCC 30894</strain>
    </source>
</reference>
<feature type="disulfide bond" evidence="3">
    <location>
        <begin position="259"/>
        <end position="268"/>
    </location>
</feature>
<evidence type="ECO:0000256" key="3">
    <source>
        <dbReference type="PROSITE-ProRule" id="PRU00076"/>
    </source>
</evidence>
<dbReference type="AlphaFoldDB" id="A0A6A5BNZ4"/>
<sequence length="1197" mass="131580">MRLKPYILLKPSLLLSGLTFIVVIRVLLCCLLSQYSIPISSEPSSLLHLEQSPRDKYESITLKILLPFLTLPFIHAQTTPTLYTCFGKLSNDTLVCSGRGNCTSNDHCVCNNPNGYYGSRCEKTYCADQNDCSGHGSCFVQGVCDCDYGWGNSNCSAFHCSDIGGCASLTGSCTGPNTCTCLPGYLPPNCREYSCYGISYQNQTVCSGKGTCTKPNVCECKPFYSGNRCQITTCAGIASNLSTVCSSHGDCLEYEVCSCHTGYTGLRCQYPLCFGLPSNNKNVCSGQGSCISPDNCKCTDGYAGTKCTLALSNVYRSGYVLAIDETSSLALIDLNANRLVQSSVLFSSIPLSETCSPTFYDFSSDSIYQINMVTSTEQASSLYYLSKVSLRELSASDPLTKTVFSSNSLIPSKNGTFVGIYYSALFDCMYILEKDINTNIMSWKRANIDGNSLTPFLNNSILNRMKFFPNNCILKQLPRYSSEELAFRINRTTDEFACIGVSKTEVATTRLVVFTVHRNSSSTILVNVELPFNGSNIDQEHNGLFLFPGEEGEYRIAFSPASNLGVVQFASVNISTQTVTLLNSSLSDFTISGKYDLQEDSLFFDQTRKKILAVPRYYSLSAFVDDRPPYITHSVQGTPCRVFLRRFTPSITKIESQYPNILDGGIATRVQGKDLFIADWSRISYSYLNLYQGSSKLTLCDDSMNANFGEEACFESPVLNKNGNSDLVGVKVEHLVGSGLIYSNVTTTVKYNGVLGLNPTRAPNGEALTIEGVYFDALNHKLKCQFILLSTGEQITVVGTFLSHRYMSCVVPALKAIQDEKIMVRVSLNDGVSFLKTSLALTYRVVNLRNKNLVAFETMNDVLDVMKTGNATLPNSLGQPNMTLISDGIDTVLSIASTFTTESQKARYSLETANTSLITDLQAIAQFKITTASTGNVLELWLINAIDAKYYIQSQLSVSNGTIPKIQLFYSLPGDISNEGLQSELAANKLACNISSSQYYKMILELRNPSDLTNPVWHASLKITDISPNETVICLVERVTKMTLNDFGSIQQLPFSVGISQSPISNLFPSTRSLHELMMTTSTVNQNVIILLKSFGVRCQTEDCSFQAPNNLVTVILASVLPSAFVVIAMLLVVTVALLLVIFKPWRKLDTVQKRELEIRRNLDRMMHLQKSMSSGAAMKPVRCGTYTTTQKPANKV</sequence>
<dbReference type="Proteomes" id="UP000444721">
    <property type="component" value="Unassembled WGS sequence"/>
</dbReference>
<protein>
    <recommendedName>
        <fullName evidence="5">EGF-like domain-containing protein</fullName>
    </recommendedName>
</protein>
<organism evidence="6 7">
    <name type="scientific">Naegleria fowleri</name>
    <name type="common">Brain eating amoeba</name>
    <dbReference type="NCBI Taxonomy" id="5763"/>
    <lineage>
        <taxon>Eukaryota</taxon>
        <taxon>Discoba</taxon>
        <taxon>Heterolobosea</taxon>
        <taxon>Tetramitia</taxon>
        <taxon>Eutetramitia</taxon>
        <taxon>Vahlkampfiidae</taxon>
        <taxon>Naegleria</taxon>
    </lineage>
</organism>
<dbReference type="Pfam" id="PF07974">
    <property type="entry name" value="EGF_2"/>
    <property type="match status" value="1"/>
</dbReference>
<keyword evidence="7" id="KW-1185">Reference proteome</keyword>
<keyword evidence="1" id="KW-0732">Signal</keyword>
<name>A0A6A5BNZ4_NAEFO</name>
<feature type="transmembrane region" description="Helical" evidence="4">
    <location>
        <begin position="12"/>
        <end position="35"/>
    </location>
</feature>
<dbReference type="InterPro" id="IPR050969">
    <property type="entry name" value="Dev_Signal_Modulators"/>
</dbReference>
<feature type="domain" description="EGF-like" evidence="5">
    <location>
        <begin position="122"/>
        <end position="156"/>
    </location>
</feature>
<feature type="domain" description="EGF-like" evidence="5">
    <location>
        <begin position="230"/>
        <end position="269"/>
    </location>
</feature>
<feature type="transmembrane region" description="Helical" evidence="4">
    <location>
        <begin position="1112"/>
        <end position="1143"/>
    </location>
</feature>
<keyword evidence="4" id="KW-0472">Membrane</keyword>
<evidence type="ECO:0000256" key="1">
    <source>
        <dbReference type="ARBA" id="ARBA00022729"/>
    </source>
</evidence>
<keyword evidence="3" id="KW-0245">EGF-like domain</keyword>
<dbReference type="InterPro" id="IPR013111">
    <property type="entry name" value="EGF_extracell"/>
</dbReference>
<evidence type="ECO:0000313" key="6">
    <source>
        <dbReference type="EMBL" id="KAF0975670.1"/>
    </source>
</evidence>
<dbReference type="PANTHER" id="PTHR14949">
    <property type="entry name" value="EGF-LIKE-DOMAIN, MULTIPLE 7, 8"/>
    <property type="match status" value="1"/>
</dbReference>
<dbReference type="InterPro" id="IPR000742">
    <property type="entry name" value="EGF"/>
</dbReference>
<dbReference type="OrthoDB" id="382013at2759"/>
<evidence type="ECO:0000313" key="7">
    <source>
        <dbReference type="Proteomes" id="UP000444721"/>
    </source>
</evidence>
<comment type="caution">
    <text evidence="3">Lacks conserved residue(s) required for the propagation of feature annotation.</text>
</comment>
<feature type="disulfide bond" evidence="3">
    <location>
        <begin position="146"/>
        <end position="155"/>
    </location>
</feature>
<dbReference type="VEuPathDB" id="AmoebaDB:NF0056490"/>
<dbReference type="PANTHER" id="PTHR14949:SF56">
    <property type="entry name" value="EGF-LIKE-DOMAIN, MULTIPLE 7"/>
    <property type="match status" value="1"/>
</dbReference>
<gene>
    <name evidence="6" type="ORF">FDP41_004997</name>
</gene>
<evidence type="ECO:0000256" key="4">
    <source>
        <dbReference type="SAM" id="Phobius"/>
    </source>
</evidence>